<sequence>MLHANELLLRHLFHHVDGDTSGPREFTGPIGKQLKKCDKLPVVQFKPSEGNLGKVPENIVKDFSTDQNYLFEVCQVITSGHCNTPLSNRNPGKLAHSRWATTANRILRLYISSENPSLSLMKLTEFIMNVYAPIWFSIKSQPTCNYGAKHLLKFIRLSRYLEKGLRDIVDPVIQRNGFFGHHENIILSMISDERKHRQKLGLRRILKAKSVLPRKTKNDFINNPKSSHRINFEKYPCHTQCAERCVKLVTEASAAVCGPDSRDGFIRVRADSRKNMPCFNTKSEFVIKK</sequence>
<gene>
    <name evidence="1" type="ORF">RN001_013342</name>
</gene>
<comment type="caution">
    <text evidence="1">The sequence shown here is derived from an EMBL/GenBank/DDBJ whole genome shotgun (WGS) entry which is preliminary data.</text>
</comment>
<proteinExistence type="predicted"/>
<dbReference type="PANTHER" id="PTHR46409">
    <property type="entry name" value="HTH PSQ-TYPE DOMAIN-CONTAINING PROTEIN"/>
    <property type="match status" value="1"/>
</dbReference>
<name>A0AAN7PRM9_9COLE</name>
<dbReference type="PANTHER" id="PTHR46409:SF1">
    <property type="entry name" value="HTH PSQ-TYPE DOMAIN-CONTAINING PROTEIN"/>
    <property type="match status" value="1"/>
</dbReference>
<accession>A0AAN7PRM9</accession>
<protein>
    <submittedName>
        <fullName evidence="1">Uncharacterized protein</fullName>
    </submittedName>
</protein>
<dbReference type="Proteomes" id="UP001353858">
    <property type="component" value="Unassembled WGS sequence"/>
</dbReference>
<dbReference type="AlphaFoldDB" id="A0AAN7PRM9"/>
<organism evidence="1 2">
    <name type="scientific">Aquatica leii</name>
    <dbReference type="NCBI Taxonomy" id="1421715"/>
    <lineage>
        <taxon>Eukaryota</taxon>
        <taxon>Metazoa</taxon>
        <taxon>Ecdysozoa</taxon>
        <taxon>Arthropoda</taxon>
        <taxon>Hexapoda</taxon>
        <taxon>Insecta</taxon>
        <taxon>Pterygota</taxon>
        <taxon>Neoptera</taxon>
        <taxon>Endopterygota</taxon>
        <taxon>Coleoptera</taxon>
        <taxon>Polyphaga</taxon>
        <taxon>Elateriformia</taxon>
        <taxon>Elateroidea</taxon>
        <taxon>Lampyridae</taxon>
        <taxon>Luciolinae</taxon>
        <taxon>Aquatica</taxon>
    </lineage>
</organism>
<keyword evidence="2" id="KW-1185">Reference proteome</keyword>
<evidence type="ECO:0000313" key="2">
    <source>
        <dbReference type="Proteomes" id="UP001353858"/>
    </source>
</evidence>
<dbReference type="EMBL" id="JARPUR010000006">
    <property type="protein sequence ID" value="KAK4873982.1"/>
    <property type="molecule type" value="Genomic_DNA"/>
</dbReference>
<reference evidence="2" key="1">
    <citation type="submission" date="2023-01" db="EMBL/GenBank/DDBJ databases">
        <title>Key to firefly adult light organ development and bioluminescence: homeobox transcription factors regulate luciferase expression and transportation to peroxisome.</title>
        <authorList>
            <person name="Fu X."/>
        </authorList>
    </citation>
    <scope>NUCLEOTIDE SEQUENCE [LARGE SCALE GENOMIC DNA]</scope>
</reference>
<evidence type="ECO:0000313" key="1">
    <source>
        <dbReference type="EMBL" id="KAK4873982.1"/>
    </source>
</evidence>